<dbReference type="Pfam" id="PF06570">
    <property type="entry name" value="DUF1129"/>
    <property type="match status" value="1"/>
</dbReference>
<name>A0A5R9D0X2_9LACO</name>
<dbReference type="EMBL" id="VBSX01000001">
    <property type="protein sequence ID" value="TLQ21128.1"/>
    <property type="molecule type" value="Genomic_DNA"/>
</dbReference>
<dbReference type="InterPro" id="IPR009214">
    <property type="entry name" value="DUF1129"/>
</dbReference>
<dbReference type="AlphaFoldDB" id="A0A5R9D0X2"/>
<feature type="compositionally biased region" description="Polar residues" evidence="1">
    <location>
        <begin position="1"/>
        <end position="22"/>
    </location>
</feature>
<dbReference type="RefSeq" id="WP_138466998.1">
    <property type="nucleotide sequence ID" value="NZ_VBSX01000001.1"/>
</dbReference>
<evidence type="ECO:0000256" key="1">
    <source>
        <dbReference type="SAM" id="MobiDB-lite"/>
    </source>
</evidence>
<evidence type="ECO:0000256" key="2">
    <source>
        <dbReference type="SAM" id="Phobius"/>
    </source>
</evidence>
<evidence type="ECO:0000313" key="3">
    <source>
        <dbReference type="EMBL" id="TLQ21128.1"/>
    </source>
</evidence>
<feature type="transmembrane region" description="Helical" evidence="2">
    <location>
        <begin position="120"/>
        <end position="142"/>
    </location>
</feature>
<dbReference type="OrthoDB" id="2143285at2"/>
<feature type="region of interest" description="Disordered" evidence="1">
    <location>
        <begin position="1"/>
        <end position="29"/>
    </location>
</feature>
<accession>A0A5R9D0X2</accession>
<dbReference type="Proteomes" id="UP000305100">
    <property type="component" value="Unassembled WGS sequence"/>
</dbReference>
<feature type="transmembrane region" description="Helical" evidence="2">
    <location>
        <begin position="217"/>
        <end position="234"/>
    </location>
</feature>
<keyword evidence="2" id="KW-1133">Transmembrane helix</keyword>
<dbReference type="PIRSF" id="PIRSF033111">
    <property type="entry name" value="UCP033111"/>
    <property type="match status" value="1"/>
</dbReference>
<protein>
    <submittedName>
        <fullName evidence="3">DUF1129 domain-containing protein</fullName>
    </submittedName>
</protein>
<keyword evidence="2" id="KW-0812">Transmembrane</keyword>
<gene>
    <name evidence="3" type="ORF">FEZ41_00065</name>
</gene>
<comment type="caution">
    <text evidence="3">The sequence shown here is derived from an EMBL/GenBank/DDBJ whole genome shotgun (WGS) entry which is preliminary data.</text>
</comment>
<evidence type="ECO:0000313" key="4">
    <source>
        <dbReference type="Proteomes" id="UP000305100"/>
    </source>
</evidence>
<feature type="transmembrane region" description="Helical" evidence="2">
    <location>
        <begin position="148"/>
        <end position="171"/>
    </location>
</feature>
<dbReference type="SUPFAM" id="SSF103473">
    <property type="entry name" value="MFS general substrate transporter"/>
    <property type="match status" value="1"/>
</dbReference>
<reference evidence="3 4" key="1">
    <citation type="submission" date="2019-05" db="EMBL/GenBank/DDBJ databases">
        <title>The metagenome of a microbial culture collection derived from dairy environment covers the genomic content of the human microbiome.</title>
        <authorList>
            <person name="Roder T."/>
            <person name="Wuthrich D."/>
            <person name="Sattari Z."/>
            <person name="Von Ah U."/>
            <person name="Bar C."/>
            <person name="Ronchi F."/>
            <person name="Macpherson A.J."/>
            <person name="Ganal-Vonarburg S.C."/>
            <person name="Bruggmann R."/>
            <person name="Vergeres G."/>
        </authorList>
    </citation>
    <scope>NUCLEOTIDE SEQUENCE [LARGE SCALE GENOMIC DNA]</scope>
    <source>
        <strain evidence="3 4">FAM 1079</strain>
    </source>
</reference>
<proteinExistence type="predicted"/>
<sequence>MPVSSNDETKQNQTARQRNANVHQDRDRTTKIVHSQFDNIGLTKRNAEYMFKFHQEIAKTKLTPQQQADREHEMVSELLAGQKTGKTARNMWGTVDQKVQSILNPPKPKPDARRDYWPNAAYNALLLFVIFTFLYGITFFFTKTGTRGMMGITGIILSAAVAGLGIPLMTMLIQPGVKHKYPLWIRIIMMIGFFIVWMAIFFFAGMIPAVINPILNPYVYIGLGVIGVVAAYFVKRNFQITGGLF</sequence>
<dbReference type="InterPro" id="IPR036259">
    <property type="entry name" value="MFS_trans_sf"/>
</dbReference>
<organism evidence="3 4">
    <name type="scientific">Lentilactobacillus parafarraginis</name>
    <dbReference type="NCBI Taxonomy" id="390842"/>
    <lineage>
        <taxon>Bacteria</taxon>
        <taxon>Bacillati</taxon>
        <taxon>Bacillota</taxon>
        <taxon>Bacilli</taxon>
        <taxon>Lactobacillales</taxon>
        <taxon>Lactobacillaceae</taxon>
        <taxon>Lentilactobacillus</taxon>
    </lineage>
</organism>
<feature type="transmembrane region" description="Helical" evidence="2">
    <location>
        <begin position="183"/>
        <end position="211"/>
    </location>
</feature>
<keyword evidence="2" id="KW-0472">Membrane</keyword>